<gene>
    <name evidence="2" type="ORF">WG66_9356</name>
</gene>
<organism evidence="2 3">
    <name type="scientific">Moniliophthora roreri</name>
    <name type="common">Frosty pod rot fungus</name>
    <name type="synonym">Monilia roreri</name>
    <dbReference type="NCBI Taxonomy" id="221103"/>
    <lineage>
        <taxon>Eukaryota</taxon>
        <taxon>Fungi</taxon>
        <taxon>Dikarya</taxon>
        <taxon>Basidiomycota</taxon>
        <taxon>Agaricomycotina</taxon>
        <taxon>Agaricomycetes</taxon>
        <taxon>Agaricomycetidae</taxon>
        <taxon>Agaricales</taxon>
        <taxon>Marasmiineae</taxon>
        <taxon>Marasmiaceae</taxon>
        <taxon>Moniliophthora</taxon>
    </lineage>
</organism>
<accession>A0A0W0FP01</accession>
<evidence type="ECO:0000313" key="2">
    <source>
        <dbReference type="EMBL" id="KTB38080.1"/>
    </source>
</evidence>
<protein>
    <submittedName>
        <fullName evidence="2">Uncharacterized protein</fullName>
    </submittedName>
</protein>
<proteinExistence type="predicted"/>
<evidence type="ECO:0000313" key="3">
    <source>
        <dbReference type="Proteomes" id="UP000054988"/>
    </source>
</evidence>
<evidence type="ECO:0000256" key="1">
    <source>
        <dbReference type="SAM" id="MobiDB-lite"/>
    </source>
</evidence>
<feature type="region of interest" description="Disordered" evidence="1">
    <location>
        <begin position="22"/>
        <end position="67"/>
    </location>
</feature>
<name>A0A0W0FP01_MONRR</name>
<comment type="caution">
    <text evidence="2">The sequence shown here is derived from an EMBL/GenBank/DDBJ whole genome shotgun (WGS) entry which is preliminary data.</text>
</comment>
<sequence length="67" mass="7454">MLEFPQPLAPSVSEKTILVEDFTAQAPLPPSSTESLPREQHADGHSQLVYGRKQKEEEKKPTLGPEQ</sequence>
<dbReference type="EMBL" id="LATX01001784">
    <property type="protein sequence ID" value="KTB38080.1"/>
    <property type="molecule type" value="Genomic_DNA"/>
</dbReference>
<reference evidence="2 3" key="1">
    <citation type="submission" date="2015-12" db="EMBL/GenBank/DDBJ databases">
        <title>Draft genome sequence of Moniliophthora roreri, the causal agent of frosty pod rot of cacao.</title>
        <authorList>
            <person name="Aime M.C."/>
            <person name="Diaz-Valderrama J.R."/>
            <person name="Kijpornyongpan T."/>
            <person name="Phillips-Mora W."/>
        </authorList>
    </citation>
    <scope>NUCLEOTIDE SEQUENCE [LARGE SCALE GENOMIC DNA]</scope>
    <source>
        <strain evidence="2 3">MCA 2952</strain>
    </source>
</reference>
<dbReference type="Proteomes" id="UP000054988">
    <property type="component" value="Unassembled WGS sequence"/>
</dbReference>
<dbReference type="AlphaFoldDB" id="A0A0W0FP01"/>